<name>A0A2P6PUI0_ROSCH</name>
<feature type="domain" description="Niemann-Pick C1 N-terminal" evidence="1">
    <location>
        <begin position="11"/>
        <end position="62"/>
    </location>
</feature>
<evidence type="ECO:0000313" key="3">
    <source>
        <dbReference type="Proteomes" id="UP000238479"/>
    </source>
</evidence>
<comment type="caution">
    <text evidence="2">The sequence shown here is derived from an EMBL/GenBank/DDBJ whole genome shotgun (WGS) entry which is preliminary data.</text>
</comment>
<accession>A0A2P6PUI0</accession>
<dbReference type="AlphaFoldDB" id="A0A2P6PUI0"/>
<sequence length="63" mass="7113">MYYFFFCCVSGNMTVAGIDYYISDTFGQGLHNSCKDVKFRSVDLVGAGAKSFEEWFDFLGKKA</sequence>
<dbReference type="OMA" id="LHNSCKD"/>
<reference evidence="2 3" key="1">
    <citation type="journal article" date="2018" name="Nat. Genet.">
        <title>The Rosa genome provides new insights in the design of modern roses.</title>
        <authorList>
            <person name="Bendahmane M."/>
        </authorList>
    </citation>
    <scope>NUCLEOTIDE SEQUENCE [LARGE SCALE GENOMIC DNA]</scope>
    <source>
        <strain evidence="3">cv. Old Blush</strain>
    </source>
</reference>
<dbReference type="GO" id="GO:0032934">
    <property type="term" value="F:sterol binding"/>
    <property type="evidence" value="ECO:0007669"/>
    <property type="project" value="TreeGrafter"/>
</dbReference>
<dbReference type="GO" id="GO:0016020">
    <property type="term" value="C:membrane"/>
    <property type="evidence" value="ECO:0007669"/>
    <property type="project" value="TreeGrafter"/>
</dbReference>
<dbReference type="Gramene" id="PRQ25546">
    <property type="protein sequence ID" value="PRQ25546"/>
    <property type="gene ID" value="RchiOBHm_Chr6g0284841"/>
</dbReference>
<dbReference type="GO" id="GO:0015918">
    <property type="term" value="P:sterol transport"/>
    <property type="evidence" value="ECO:0007669"/>
    <property type="project" value="TreeGrafter"/>
</dbReference>
<evidence type="ECO:0000313" key="2">
    <source>
        <dbReference type="EMBL" id="PRQ25546.1"/>
    </source>
</evidence>
<protein>
    <recommendedName>
        <fullName evidence="1">Niemann-Pick C1 N-terminal domain-containing protein</fullName>
    </recommendedName>
</protein>
<gene>
    <name evidence="2" type="ORF">RchiOBHm_Chr6g0284841</name>
</gene>
<keyword evidence="3" id="KW-1185">Reference proteome</keyword>
<dbReference type="PANTHER" id="PTHR45727">
    <property type="entry name" value="NPC INTRACELLULAR CHOLESTEROL TRANSPORTER 1"/>
    <property type="match status" value="1"/>
</dbReference>
<proteinExistence type="predicted"/>
<dbReference type="PANTHER" id="PTHR45727:SF2">
    <property type="entry name" value="NPC INTRACELLULAR CHOLESTEROL TRANSPORTER 1"/>
    <property type="match status" value="1"/>
</dbReference>
<dbReference type="EMBL" id="PDCK01000044">
    <property type="protein sequence ID" value="PRQ25546.1"/>
    <property type="molecule type" value="Genomic_DNA"/>
</dbReference>
<evidence type="ECO:0000259" key="1">
    <source>
        <dbReference type="Pfam" id="PF16414"/>
    </source>
</evidence>
<dbReference type="InterPro" id="IPR032190">
    <property type="entry name" value="NPC1_N"/>
</dbReference>
<dbReference type="Proteomes" id="UP000238479">
    <property type="component" value="Chromosome 6"/>
</dbReference>
<organism evidence="2 3">
    <name type="scientific">Rosa chinensis</name>
    <name type="common">China rose</name>
    <dbReference type="NCBI Taxonomy" id="74649"/>
    <lineage>
        <taxon>Eukaryota</taxon>
        <taxon>Viridiplantae</taxon>
        <taxon>Streptophyta</taxon>
        <taxon>Embryophyta</taxon>
        <taxon>Tracheophyta</taxon>
        <taxon>Spermatophyta</taxon>
        <taxon>Magnoliopsida</taxon>
        <taxon>eudicotyledons</taxon>
        <taxon>Gunneridae</taxon>
        <taxon>Pentapetalae</taxon>
        <taxon>rosids</taxon>
        <taxon>fabids</taxon>
        <taxon>Rosales</taxon>
        <taxon>Rosaceae</taxon>
        <taxon>Rosoideae</taxon>
        <taxon>Rosoideae incertae sedis</taxon>
        <taxon>Rosa</taxon>
    </lineage>
</organism>
<dbReference type="Pfam" id="PF16414">
    <property type="entry name" value="NPC1_N"/>
    <property type="match status" value="1"/>
</dbReference>